<proteinExistence type="predicted"/>
<dbReference type="GeneID" id="54477460"/>
<dbReference type="PANTHER" id="PTHR46191:SF2">
    <property type="entry name" value="HALOACID DEHALOGENASE-LIKE HYDROLASE DOMAIN-CONTAINING PROTEIN 3"/>
    <property type="match status" value="1"/>
</dbReference>
<dbReference type="AlphaFoldDB" id="A0A6A6Q6L4"/>
<dbReference type="GO" id="GO:0005634">
    <property type="term" value="C:nucleus"/>
    <property type="evidence" value="ECO:0007669"/>
    <property type="project" value="TreeGrafter"/>
</dbReference>
<dbReference type="Pfam" id="PF00702">
    <property type="entry name" value="Hydrolase"/>
    <property type="match status" value="1"/>
</dbReference>
<name>A0A6A6Q6L4_9PEZI</name>
<dbReference type="SUPFAM" id="SSF56784">
    <property type="entry name" value="HAD-like"/>
    <property type="match status" value="1"/>
</dbReference>
<dbReference type="InterPro" id="IPR036412">
    <property type="entry name" value="HAD-like_sf"/>
</dbReference>
<dbReference type="InterPro" id="IPR044924">
    <property type="entry name" value="HAD-SF_hydro_IA_REG-2-like_cap"/>
</dbReference>
<protein>
    <submittedName>
        <fullName evidence="1">HAD-like domain-containing protein</fullName>
    </submittedName>
</protein>
<dbReference type="PANTHER" id="PTHR46191">
    <property type="match status" value="1"/>
</dbReference>
<accession>A0A6A6Q6L4</accession>
<dbReference type="Gene3D" id="1.10.150.720">
    <property type="entry name" value="Haloacid dehalogenase-like hydrolase"/>
    <property type="match status" value="1"/>
</dbReference>
<dbReference type="RefSeq" id="XP_033594491.1">
    <property type="nucleotide sequence ID" value="XM_033736458.1"/>
</dbReference>
<sequence length="252" mass="28565">MSKRGLLICFDAFGTLFTPKRPVHQQYAEVARAVGLQNIRDADVERTFKDAFKQEASQHPNFGKAKGMNSEQWWTNIITNTFLPIVGKDTQLPRDLVPKLLHRFWSDEGYVLVPGVRQFFEQLREYFDQDPRRRREVLVGVITNSDDRVPDTLTALGLRVGPLRYGGRPSSEGAETRTDDINFTIMSYDVGHEKPAREIFVAAEQTASADAGESLDDWRKIYVGDEYKKDVLGATNAGWNAVLVGPRDERSE</sequence>
<gene>
    <name evidence="1" type="ORF">BDY17DRAFT_320432</name>
</gene>
<dbReference type="Gene3D" id="3.40.50.1000">
    <property type="entry name" value="HAD superfamily/HAD-like"/>
    <property type="match status" value="1"/>
</dbReference>
<organism evidence="1 2">
    <name type="scientific">Neohortaea acidophila</name>
    <dbReference type="NCBI Taxonomy" id="245834"/>
    <lineage>
        <taxon>Eukaryota</taxon>
        <taxon>Fungi</taxon>
        <taxon>Dikarya</taxon>
        <taxon>Ascomycota</taxon>
        <taxon>Pezizomycotina</taxon>
        <taxon>Dothideomycetes</taxon>
        <taxon>Dothideomycetidae</taxon>
        <taxon>Mycosphaerellales</taxon>
        <taxon>Teratosphaeriaceae</taxon>
        <taxon>Neohortaea</taxon>
    </lineage>
</organism>
<evidence type="ECO:0000313" key="2">
    <source>
        <dbReference type="Proteomes" id="UP000799767"/>
    </source>
</evidence>
<keyword evidence="2" id="KW-1185">Reference proteome</keyword>
<dbReference type="InterPro" id="IPR023214">
    <property type="entry name" value="HAD_sf"/>
</dbReference>
<dbReference type="InterPro" id="IPR051828">
    <property type="entry name" value="HAD-like_hydrolase_domain"/>
</dbReference>
<evidence type="ECO:0000313" key="1">
    <source>
        <dbReference type="EMBL" id="KAF2487922.1"/>
    </source>
</evidence>
<dbReference type="Proteomes" id="UP000799767">
    <property type="component" value="Unassembled WGS sequence"/>
</dbReference>
<dbReference type="OrthoDB" id="444127at2759"/>
<reference evidence="1" key="1">
    <citation type="journal article" date="2020" name="Stud. Mycol.">
        <title>101 Dothideomycetes genomes: a test case for predicting lifestyles and emergence of pathogens.</title>
        <authorList>
            <person name="Haridas S."/>
            <person name="Albert R."/>
            <person name="Binder M."/>
            <person name="Bloem J."/>
            <person name="Labutti K."/>
            <person name="Salamov A."/>
            <person name="Andreopoulos B."/>
            <person name="Baker S."/>
            <person name="Barry K."/>
            <person name="Bills G."/>
            <person name="Bluhm B."/>
            <person name="Cannon C."/>
            <person name="Castanera R."/>
            <person name="Culley D."/>
            <person name="Daum C."/>
            <person name="Ezra D."/>
            <person name="Gonzalez J."/>
            <person name="Henrissat B."/>
            <person name="Kuo A."/>
            <person name="Liang C."/>
            <person name="Lipzen A."/>
            <person name="Lutzoni F."/>
            <person name="Magnuson J."/>
            <person name="Mondo S."/>
            <person name="Nolan M."/>
            <person name="Ohm R."/>
            <person name="Pangilinan J."/>
            <person name="Park H.-J."/>
            <person name="Ramirez L."/>
            <person name="Alfaro M."/>
            <person name="Sun H."/>
            <person name="Tritt A."/>
            <person name="Yoshinaga Y."/>
            <person name="Zwiers L.-H."/>
            <person name="Turgeon B."/>
            <person name="Goodwin S."/>
            <person name="Spatafora J."/>
            <person name="Crous P."/>
            <person name="Grigoriev I."/>
        </authorList>
    </citation>
    <scope>NUCLEOTIDE SEQUENCE</scope>
    <source>
        <strain evidence="1">CBS 113389</strain>
    </source>
</reference>
<dbReference type="EMBL" id="MU001631">
    <property type="protein sequence ID" value="KAF2487922.1"/>
    <property type="molecule type" value="Genomic_DNA"/>
</dbReference>